<evidence type="ECO:0000313" key="2">
    <source>
        <dbReference type="Proteomes" id="UP000321124"/>
    </source>
</evidence>
<gene>
    <name evidence="1" type="ORF">D0436_05710</name>
</gene>
<reference evidence="1 2" key="1">
    <citation type="journal article" date="2019" name="Ecotoxicol. Environ. Saf.">
        <title>Microbial characterization of heavy metal resistant bacterial strains isolated from an electroplating wastewater treatment plant.</title>
        <authorList>
            <person name="Cai X."/>
            <person name="Zheng X."/>
            <person name="Zhang D."/>
            <person name="Iqbal W."/>
            <person name="Liu C."/>
            <person name="Yang B."/>
            <person name="Zhao X."/>
            <person name="Lu X."/>
            <person name="Mao Y."/>
        </authorList>
    </citation>
    <scope>NUCLEOTIDE SEQUENCE [LARGE SCALE GENOMIC DNA]</scope>
    <source>
        <strain evidence="1 2">Ni1-3</strain>
    </source>
</reference>
<accession>A0A5B8QUN0</accession>
<dbReference type="Proteomes" id="UP000321124">
    <property type="component" value="Chromosome"/>
</dbReference>
<organism evidence="1 2">
    <name type="scientific">Shewanella decolorationis</name>
    <dbReference type="NCBI Taxonomy" id="256839"/>
    <lineage>
        <taxon>Bacteria</taxon>
        <taxon>Pseudomonadati</taxon>
        <taxon>Pseudomonadota</taxon>
        <taxon>Gammaproteobacteria</taxon>
        <taxon>Alteromonadales</taxon>
        <taxon>Shewanellaceae</taxon>
        <taxon>Shewanella</taxon>
    </lineage>
</organism>
<name>A0A5B8QUN0_9GAMM</name>
<dbReference type="RefSeq" id="WP_208661803.1">
    <property type="nucleotide sequence ID" value="NZ_CP031775.2"/>
</dbReference>
<evidence type="ECO:0000313" key="1">
    <source>
        <dbReference type="EMBL" id="QDZ90015.1"/>
    </source>
</evidence>
<dbReference type="EMBL" id="CP031775">
    <property type="protein sequence ID" value="QDZ90015.1"/>
    <property type="molecule type" value="Genomic_DNA"/>
</dbReference>
<dbReference type="KEGG" id="sdeo:D0436_05710"/>
<proteinExistence type="predicted"/>
<protein>
    <submittedName>
        <fullName evidence="1">Uncharacterized protein</fullName>
    </submittedName>
</protein>
<sequence>MSLIALTLISSLTWVPIGDKQALICPLAQLSQCLATFPTQVRKQLPYSEALFKTELGLRSAMVLPIDDSHFSGLILVNERETPDFQLLNIDGTTYQYDLKEQAQLTLWHELGHLENIGLQGDILPNELTAYQHEWLADIYLIWRIAKAKGNLDLAWQQYHRRNLAALTNSQYMSHWTSPMMIQVLKKYQVSQIAGYSQYRDFVVNFYSQITQIEPQNLREYSSLMQRTFGEAVLQPLPEYLSWRKPELGRFLAPTLIVLMGEAKAHDWLVQNSML</sequence>
<dbReference type="AlphaFoldDB" id="A0A5B8QUN0"/>